<dbReference type="VEuPathDB" id="VectorBase:RPRC008469"/>
<protein>
    <submittedName>
        <fullName evidence="1">Uncharacterized protein</fullName>
    </submittedName>
</protein>
<dbReference type="InParanoid" id="T1HWP9"/>
<dbReference type="PANTHER" id="PTHR46876">
    <property type="entry name" value="LOW-DENSITY LIPOPROTEIN RECEPTOR-RELATED PROTEIN 11"/>
    <property type="match status" value="1"/>
</dbReference>
<dbReference type="HOGENOM" id="CLU_1789247_0_0_1"/>
<keyword evidence="2" id="KW-1185">Reference proteome</keyword>
<proteinExistence type="predicted"/>
<evidence type="ECO:0000313" key="1">
    <source>
        <dbReference type="EnsemblMetazoa" id="RPRC008469-PA"/>
    </source>
</evidence>
<reference evidence="1" key="1">
    <citation type="submission" date="2015-05" db="UniProtKB">
        <authorList>
            <consortium name="EnsemblMetazoa"/>
        </authorList>
    </citation>
    <scope>IDENTIFICATION</scope>
</reference>
<dbReference type="EMBL" id="ACPB03022441">
    <property type="status" value="NOT_ANNOTATED_CDS"/>
    <property type="molecule type" value="Genomic_DNA"/>
</dbReference>
<dbReference type="EnsemblMetazoa" id="RPRC008469-RA">
    <property type="protein sequence ID" value="RPRC008469-PA"/>
    <property type="gene ID" value="RPRC008469"/>
</dbReference>
<accession>T1HWP9</accession>
<organism evidence="1 2">
    <name type="scientific">Rhodnius prolixus</name>
    <name type="common">Triatomid bug</name>
    <dbReference type="NCBI Taxonomy" id="13249"/>
    <lineage>
        <taxon>Eukaryota</taxon>
        <taxon>Metazoa</taxon>
        <taxon>Ecdysozoa</taxon>
        <taxon>Arthropoda</taxon>
        <taxon>Hexapoda</taxon>
        <taxon>Insecta</taxon>
        <taxon>Pterygota</taxon>
        <taxon>Neoptera</taxon>
        <taxon>Paraneoptera</taxon>
        <taxon>Hemiptera</taxon>
        <taxon>Heteroptera</taxon>
        <taxon>Panheteroptera</taxon>
        <taxon>Cimicomorpha</taxon>
        <taxon>Reduviidae</taxon>
        <taxon>Triatominae</taxon>
        <taxon>Rhodnius</taxon>
    </lineage>
</organism>
<sequence length="145" mass="16518">MVDESPLNHIDQVGFNNAPGDYYYEEPYRNRGKSFPVALNKQLTHSTHSKDGEFRENNYVQHSHRKIDKLSAEPNVKEVLVDSDYDGHNASPNGAILSLSLGLCLTTFMVLIVGCRLRMVRRRMRRGGKLSYAHDADYLVNGMYL</sequence>
<dbReference type="PANTHER" id="PTHR46876:SF1">
    <property type="entry name" value="LOW-DENSITY LIPOPROTEIN RECEPTOR-RELATED PROTEIN 11"/>
    <property type="match status" value="1"/>
</dbReference>
<dbReference type="STRING" id="13249.T1HWP9"/>
<evidence type="ECO:0000313" key="2">
    <source>
        <dbReference type="Proteomes" id="UP000015103"/>
    </source>
</evidence>
<dbReference type="AlphaFoldDB" id="T1HWP9"/>
<dbReference type="Proteomes" id="UP000015103">
    <property type="component" value="Unassembled WGS sequence"/>
</dbReference>
<name>T1HWP9_RHOPR</name>
<dbReference type="eggNOG" id="ENOG502RZ5D">
    <property type="taxonomic scope" value="Eukaryota"/>
</dbReference>